<evidence type="ECO:0000256" key="2">
    <source>
        <dbReference type="ARBA" id="ARBA00022771"/>
    </source>
</evidence>
<dbReference type="SMART" id="SM00575">
    <property type="entry name" value="ZnF_PMZ"/>
    <property type="match status" value="1"/>
</dbReference>
<gene>
    <name evidence="7" type="ORF">Tci_005976</name>
</gene>
<sequence>MAEHKVHGDHITQQLRQYVLELKERNPDTTVKIDVERDYEPNSMTRQFRRIYVCLGALKSGFKAGQRDLLCLDGCFMSGPFLMQILTAVGVDPNYEIYPLAYAIADSENKQAWLWILDCLRDDMELFRNSNFTFVTDRQKEVDLEDFDSKINSDDDEAERRKALRKLVRTRRELHLTRNDKEMVRAECRGIVPCFSNSGPNEDELVDGLSGSKRRGEIEETIKPNPKISLSALKEQLQKKYEIGVSKQKVFRAKQMAEHKVHGDHITQYTQLRQYVLELKERNLDTTVKIDVERDYEPDSMTRQFRRIYVCLGALKSGFKAGQRDLLGMDGCFMSGPFPMQILTAVGVDPNYGIYPLAYAIVESKNKQAWLWFLDCLGDDMELFRNSNFTFVTDRQKGLYHHWQRHSPLLNIARPHCNVLLNNICEALNRQLNDGRDKPIITCLEFIKEYLMKWIVIVQQMSLTKLKSNKAPECLAICSKALRFAKIVQDKKYISKNKERDAERMPSRIKKKCKDKAWKNNNAYLCEDDHIRDSEDDESDSMFSLGASLGITLDGKPARSKNDTFSDFLLEDFDSEIDSNDDEAERRKALRKLGQKFKDLLWKCATATTVSYFNRNMKELKGANKELYDWLKLIPAQHLARSHFFARPHCDVLLNNICEVLNRQLKDGRDKPIITCLEFIREYLMKRIVIIQQCVVNVEERACSCRKWNLTGMSCKHVVGAIWNIAENGLEPGIPESWVHPSYWLATWEEMYRFKINPCNGPDLWPPSDSPITYTPPEYHKPAGRPSKKRKKSAAELYDGLVKNGKLSRFGQTVTCCKCGKKGPNSRTCKGQEGATSAPAVNQTQTTQTTINPSAPAVNPSQTTQTTINSPSQTSPTMRYTKQKASSTLFKGQQKRKKVCPRHHGKAPKTRKGKIVKPGKVTKEIDFERGDMINMVLKHAMDYGTGIFEARKIGLTEIPCEVLKQRLQAGMWERKHLYT</sequence>
<evidence type="ECO:0000259" key="6">
    <source>
        <dbReference type="PROSITE" id="PS50966"/>
    </source>
</evidence>
<dbReference type="EMBL" id="BKCJ010000527">
    <property type="protein sequence ID" value="GEU33998.1"/>
    <property type="molecule type" value="Genomic_DNA"/>
</dbReference>
<feature type="compositionally biased region" description="Basic residues" evidence="5">
    <location>
        <begin position="893"/>
        <end position="915"/>
    </location>
</feature>
<reference evidence="7" key="1">
    <citation type="journal article" date="2019" name="Sci. Rep.">
        <title>Draft genome of Tanacetum cinerariifolium, the natural source of mosquito coil.</title>
        <authorList>
            <person name="Yamashiro T."/>
            <person name="Shiraishi A."/>
            <person name="Satake H."/>
            <person name="Nakayama K."/>
        </authorList>
    </citation>
    <scope>NUCLEOTIDE SEQUENCE</scope>
</reference>
<accession>A0A6L2JAI8</accession>
<dbReference type="Pfam" id="PF10551">
    <property type="entry name" value="MULE"/>
    <property type="match status" value="2"/>
</dbReference>
<comment type="caution">
    <text evidence="7">The sequence shown here is derived from an EMBL/GenBank/DDBJ whole genome shotgun (WGS) entry which is preliminary data.</text>
</comment>
<dbReference type="PROSITE" id="PS50966">
    <property type="entry name" value="ZF_SWIM"/>
    <property type="match status" value="1"/>
</dbReference>
<dbReference type="AlphaFoldDB" id="A0A6L2JAI8"/>
<proteinExistence type="predicted"/>
<feature type="region of interest" description="Disordered" evidence="5">
    <location>
        <begin position="824"/>
        <end position="915"/>
    </location>
</feature>
<dbReference type="Pfam" id="PF04434">
    <property type="entry name" value="SWIM"/>
    <property type="match status" value="1"/>
</dbReference>
<keyword evidence="1" id="KW-0479">Metal-binding</keyword>
<feature type="domain" description="SWIM-type" evidence="6">
    <location>
        <begin position="694"/>
        <end position="726"/>
    </location>
</feature>
<name>A0A6L2JAI8_TANCI</name>
<dbReference type="InterPro" id="IPR018289">
    <property type="entry name" value="MULE_transposase_dom"/>
</dbReference>
<keyword evidence="3" id="KW-0862">Zinc</keyword>
<protein>
    <recommendedName>
        <fullName evidence="6">SWIM-type domain-containing protein</fullName>
    </recommendedName>
</protein>
<organism evidence="7">
    <name type="scientific">Tanacetum cinerariifolium</name>
    <name type="common">Dalmatian daisy</name>
    <name type="synonym">Chrysanthemum cinerariifolium</name>
    <dbReference type="NCBI Taxonomy" id="118510"/>
    <lineage>
        <taxon>Eukaryota</taxon>
        <taxon>Viridiplantae</taxon>
        <taxon>Streptophyta</taxon>
        <taxon>Embryophyta</taxon>
        <taxon>Tracheophyta</taxon>
        <taxon>Spermatophyta</taxon>
        <taxon>Magnoliopsida</taxon>
        <taxon>eudicotyledons</taxon>
        <taxon>Gunneridae</taxon>
        <taxon>Pentapetalae</taxon>
        <taxon>asterids</taxon>
        <taxon>campanulids</taxon>
        <taxon>Asterales</taxon>
        <taxon>Asteraceae</taxon>
        <taxon>Asteroideae</taxon>
        <taxon>Anthemideae</taxon>
        <taxon>Anthemidinae</taxon>
        <taxon>Tanacetum</taxon>
    </lineage>
</organism>
<dbReference type="InterPro" id="IPR007527">
    <property type="entry name" value="Znf_SWIM"/>
</dbReference>
<dbReference type="InterPro" id="IPR006564">
    <property type="entry name" value="Znf_PMZ"/>
</dbReference>
<evidence type="ECO:0000256" key="1">
    <source>
        <dbReference type="ARBA" id="ARBA00022723"/>
    </source>
</evidence>
<evidence type="ECO:0000256" key="3">
    <source>
        <dbReference type="ARBA" id="ARBA00022833"/>
    </source>
</evidence>
<feature type="region of interest" description="Disordered" evidence="5">
    <location>
        <begin position="770"/>
        <end position="792"/>
    </location>
</feature>
<feature type="compositionally biased region" description="Polar residues" evidence="5">
    <location>
        <begin position="859"/>
        <end position="891"/>
    </location>
</feature>
<feature type="compositionally biased region" description="Basic residues" evidence="5">
    <location>
        <begin position="782"/>
        <end position="792"/>
    </location>
</feature>
<dbReference type="GO" id="GO:0008270">
    <property type="term" value="F:zinc ion binding"/>
    <property type="evidence" value="ECO:0007669"/>
    <property type="project" value="UniProtKB-KW"/>
</dbReference>
<dbReference type="PANTHER" id="PTHR31973:SF190">
    <property type="entry name" value="MULE TRANSPOSASE DOMAIN-CONTAINING PROTEIN"/>
    <property type="match status" value="1"/>
</dbReference>
<evidence type="ECO:0000313" key="7">
    <source>
        <dbReference type="EMBL" id="GEU33998.1"/>
    </source>
</evidence>
<dbReference type="PANTHER" id="PTHR31973">
    <property type="entry name" value="POLYPROTEIN, PUTATIVE-RELATED"/>
    <property type="match status" value="1"/>
</dbReference>
<evidence type="ECO:0000256" key="5">
    <source>
        <dbReference type="SAM" id="MobiDB-lite"/>
    </source>
</evidence>
<evidence type="ECO:0000256" key="4">
    <source>
        <dbReference type="PROSITE-ProRule" id="PRU00325"/>
    </source>
</evidence>
<keyword evidence="2 4" id="KW-0863">Zinc-finger</keyword>